<gene>
    <name evidence="5" type="ORF">SE37_04320</name>
</gene>
<comment type="caution">
    <text evidence="5">The sequence shown here is derived from an EMBL/GenBank/DDBJ whole genome shotgun (WGS) entry which is preliminary data.</text>
</comment>
<comment type="pathway">
    <text evidence="2">Organic acid metabolism; glycolate biosynthesis; glycolate from 2-phosphoglycolate: step 1/1.</text>
</comment>
<dbReference type="InterPro" id="IPR023198">
    <property type="entry name" value="PGP-like_dom2"/>
</dbReference>
<dbReference type="InterPro" id="IPR050155">
    <property type="entry name" value="HAD-like_hydrolase_sf"/>
</dbReference>
<dbReference type="SFLD" id="SFLDS00003">
    <property type="entry name" value="Haloacid_Dehalogenase"/>
    <property type="match status" value="1"/>
</dbReference>
<evidence type="ECO:0000256" key="4">
    <source>
        <dbReference type="ARBA" id="ARBA00013078"/>
    </source>
</evidence>
<dbReference type="Gene3D" id="1.10.150.240">
    <property type="entry name" value="Putative phosphatase, domain 2"/>
    <property type="match status" value="1"/>
</dbReference>
<dbReference type="SUPFAM" id="SSF56784">
    <property type="entry name" value="HAD-like"/>
    <property type="match status" value="1"/>
</dbReference>
<evidence type="ECO:0000313" key="6">
    <source>
        <dbReference type="Proteomes" id="UP000031433"/>
    </source>
</evidence>
<accession>A0A0C1QMR5</accession>
<sequence>MSSNGGAIKAVIYDCDGVMFDSFEANLAFYQRIMEMMGRPPLSRDNGEQMRILHTYANREVLSHLFPSPGDWEEAVRCAGAIDYRELVPLMIMEEGFRETLDTLKGRVGLGVCTNRSTSMDLVLRSFSLDSYFSIVMTASRVANPKPHPEPLLKVLEHFGIDPREALFVGDSEVDRLSAKAAGVPFVAYKAPLPAAYRMEHHREIMDFLG</sequence>
<dbReference type="RefSeq" id="WP_039643981.1">
    <property type="nucleotide sequence ID" value="NZ_JXBL01000001.1"/>
</dbReference>
<comment type="similarity">
    <text evidence="3">Belongs to the HAD-like hydrolase superfamily. CbbY/CbbZ/Gph/YieH family.</text>
</comment>
<evidence type="ECO:0000313" key="5">
    <source>
        <dbReference type="EMBL" id="KIE41907.1"/>
    </source>
</evidence>
<dbReference type="EMBL" id="JXBL01000001">
    <property type="protein sequence ID" value="KIE41907.1"/>
    <property type="molecule type" value="Genomic_DNA"/>
</dbReference>
<dbReference type="GO" id="GO:0008967">
    <property type="term" value="F:phosphoglycolate phosphatase activity"/>
    <property type="evidence" value="ECO:0007669"/>
    <property type="project" value="UniProtKB-EC"/>
</dbReference>
<dbReference type="GO" id="GO:0006281">
    <property type="term" value="P:DNA repair"/>
    <property type="evidence" value="ECO:0007669"/>
    <property type="project" value="TreeGrafter"/>
</dbReference>
<dbReference type="PANTHER" id="PTHR43434">
    <property type="entry name" value="PHOSPHOGLYCOLATE PHOSPHATASE"/>
    <property type="match status" value="1"/>
</dbReference>
<dbReference type="Pfam" id="PF13419">
    <property type="entry name" value="HAD_2"/>
    <property type="match status" value="1"/>
</dbReference>
<dbReference type="InterPro" id="IPR036412">
    <property type="entry name" value="HAD-like_sf"/>
</dbReference>
<evidence type="ECO:0000256" key="3">
    <source>
        <dbReference type="ARBA" id="ARBA00006171"/>
    </source>
</evidence>
<dbReference type="PANTHER" id="PTHR43434:SF1">
    <property type="entry name" value="PHOSPHOGLYCOLATE PHOSPHATASE"/>
    <property type="match status" value="1"/>
</dbReference>
<reference evidence="5 6" key="1">
    <citation type="submission" date="2015-01" db="EMBL/GenBank/DDBJ databases">
        <title>Genome sequence of the anaerobic bacterium Geobacter soli GSS01, a dissimilatory Fe(III) reducer from soil.</title>
        <authorList>
            <person name="Yang G."/>
            <person name="Zhou S."/>
        </authorList>
    </citation>
    <scope>NUCLEOTIDE SEQUENCE [LARGE SCALE GENOMIC DNA]</scope>
    <source>
        <strain evidence="5 6">GSS01</strain>
    </source>
</reference>
<dbReference type="Gene3D" id="3.40.50.1000">
    <property type="entry name" value="HAD superfamily/HAD-like"/>
    <property type="match status" value="1"/>
</dbReference>
<dbReference type="NCBIfam" id="TIGR01509">
    <property type="entry name" value="HAD-SF-IA-v3"/>
    <property type="match status" value="1"/>
</dbReference>
<dbReference type="SFLD" id="SFLDG01129">
    <property type="entry name" value="C1.5:_HAD__Beta-PGM__Phosphata"/>
    <property type="match status" value="1"/>
</dbReference>
<evidence type="ECO:0000256" key="1">
    <source>
        <dbReference type="ARBA" id="ARBA00000830"/>
    </source>
</evidence>
<comment type="catalytic activity">
    <reaction evidence="1">
        <text>2-phosphoglycolate + H2O = glycolate + phosphate</text>
        <dbReference type="Rhea" id="RHEA:14369"/>
        <dbReference type="ChEBI" id="CHEBI:15377"/>
        <dbReference type="ChEBI" id="CHEBI:29805"/>
        <dbReference type="ChEBI" id="CHEBI:43474"/>
        <dbReference type="ChEBI" id="CHEBI:58033"/>
        <dbReference type="EC" id="3.1.3.18"/>
    </reaction>
</comment>
<dbReference type="EC" id="3.1.3.18" evidence="4"/>
<dbReference type="InterPro" id="IPR023214">
    <property type="entry name" value="HAD_sf"/>
</dbReference>
<proteinExistence type="inferred from homology"/>
<dbReference type="NCBIfam" id="TIGR01549">
    <property type="entry name" value="HAD-SF-IA-v1"/>
    <property type="match status" value="1"/>
</dbReference>
<keyword evidence="5" id="KW-0378">Hydrolase</keyword>
<name>A0A0C1QMR5_9BACT</name>
<dbReference type="Proteomes" id="UP000031433">
    <property type="component" value="Unassembled WGS sequence"/>
</dbReference>
<dbReference type="InterPro" id="IPR041492">
    <property type="entry name" value="HAD_2"/>
</dbReference>
<dbReference type="GO" id="GO:0005829">
    <property type="term" value="C:cytosol"/>
    <property type="evidence" value="ECO:0007669"/>
    <property type="project" value="TreeGrafter"/>
</dbReference>
<evidence type="ECO:0000256" key="2">
    <source>
        <dbReference type="ARBA" id="ARBA00004818"/>
    </source>
</evidence>
<dbReference type="InterPro" id="IPR006439">
    <property type="entry name" value="HAD-SF_hydro_IA"/>
</dbReference>
<keyword evidence="6" id="KW-1185">Reference proteome</keyword>
<organism evidence="5 6">
    <name type="scientific">Geobacter soli</name>
    <dbReference type="NCBI Taxonomy" id="1510391"/>
    <lineage>
        <taxon>Bacteria</taxon>
        <taxon>Pseudomonadati</taxon>
        <taxon>Thermodesulfobacteriota</taxon>
        <taxon>Desulfuromonadia</taxon>
        <taxon>Geobacterales</taxon>
        <taxon>Geobacteraceae</taxon>
        <taxon>Geobacter</taxon>
    </lineage>
</organism>
<protein>
    <recommendedName>
        <fullName evidence="4">phosphoglycolate phosphatase</fullName>
        <ecNumber evidence="4">3.1.3.18</ecNumber>
    </recommendedName>
</protein>
<dbReference type="AlphaFoldDB" id="A0A0C1QMR5"/>